<dbReference type="EMBL" id="JACHKA010000001">
    <property type="protein sequence ID" value="MBB5987955.1"/>
    <property type="molecule type" value="Genomic_DNA"/>
</dbReference>
<keyword evidence="10" id="KW-1185">Reference proteome</keyword>
<dbReference type="SUPFAM" id="SSF117892">
    <property type="entry name" value="Band 7/SPFH domain"/>
    <property type="match status" value="1"/>
</dbReference>
<gene>
    <name evidence="9" type="ORF">HNP60_003929</name>
</gene>
<evidence type="ECO:0000256" key="1">
    <source>
        <dbReference type="ARBA" id="ARBA00004167"/>
    </source>
</evidence>
<organism evidence="9 10">
    <name type="scientific">Sphingobium lignivorans</name>
    <dbReference type="NCBI Taxonomy" id="2735886"/>
    <lineage>
        <taxon>Bacteria</taxon>
        <taxon>Pseudomonadati</taxon>
        <taxon>Pseudomonadota</taxon>
        <taxon>Alphaproteobacteria</taxon>
        <taxon>Sphingomonadales</taxon>
        <taxon>Sphingomonadaceae</taxon>
        <taxon>Sphingobium</taxon>
    </lineage>
</organism>
<dbReference type="InterPro" id="IPR010201">
    <property type="entry name" value="HflK"/>
</dbReference>
<evidence type="ECO:0000313" key="9">
    <source>
        <dbReference type="EMBL" id="MBB5987955.1"/>
    </source>
</evidence>
<comment type="subcellular location">
    <subcellularLocation>
        <location evidence="1">Membrane</location>
        <topology evidence="1">Single-pass membrane protein</topology>
    </subcellularLocation>
</comment>
<dbReference type="CDD" id="cd03404">
    <property type="entry name" value="SPFH_HflK"/>
    <property type="match status" value="1"/>
</dbReference>
<dbReference type="InterPro" id="IPR001107">
    <property type="entry name" value="Band_7"/>
</dbReference>
<dbReference type="Proteomes" id="UP001138540">
    <property type="component" value="Unassembled WGS sequence"/>
</dbReference>
<comment type="function">
    <text evidence="6">HflC and HflK could encode or regulate a protease.</text>
</comment>
<proteinExistence type="inferred from homology"/>
<accession>A0ABR6NKZ2</accession>
<dbReference type="GO" id="GO:0006508">
    <property type="term" value="P:proteolysis"/>
    <property type="evidence" value="ECO:0007669"/>
    <property type="project" value="UniProtKB-KW"/>
</dbReference>
<dbReference type="PANTHER" id="PTHR43327">
    <property type="entry name" value="STOMATIN-LIKE PROTEIN 2, MITOCHONDRIAL"/>
    <property type="match status" value="1"/>
</dbReference>
<evidence type="ECO:0000256" key="7">
    <source>
        <dbReference type="SAM" id="MobiDB-lite"/>
    </source>
</evidence>
<evidence type="ECO:0000313" key="10">
    <source>
        <dbReference type="Proteomes" id="UP001138540"/>
    </source>
</evidence>
<comment type="subunit">
    <text evidence="6">HflC and HflK may interact to form a multimeric complex.</text>
</comment>
<feature type="region of interest" description="Disordered" evidence="7">
    <location>
        <begin position="1"/>
        <end position="58"/>
    </location>
</feature>
<dbReference type="Pfam" id="PF01145">
    <property type="entry name" value="Band_7"/>
    <property type="match status" value="1"/>
</dbReference>
<evidence type="ECO:0000256" key="5">
    <source>
        <dbReference type="ARBA" id="ARBA00023136"/>
    </source>
</evidence>
<evidence type="ECO:0000256" key="3">
    <source>
        <dbReference type="ARBA" id="ARBA00022692"/>
    </source>
</evidence>
<feature type="compositionally biased region" description="Polar residues" evidence="7">
    <location>
        <begin position="353"/>
        <end position="369"/>
    </location>
</feature>
<dbReference type="SMART" id="SM00244">
    <property type="entry name" value="PHB"/>
    <property type="match status" value="1"/>
</dbReference>
<dbReference type="InterPro" id="IPR050710">
    <property type="entry name" value="Band7/mec-2_domain"/>
</dbReference>
<evidence type="ECO:0000256" key="2">
    <source>
        <dbReference type="ARBA" id="ARBA00006971"/>
    </source>
</evidence>
<dbReference type="NCBIfam" id="TIGR01933">
    <property type="entry name" value="hflK"/>
    <property type="match status" value="1"/>
</dbReference>
<dbReference type="Gene3D" id="3.30.479.30">
    <property type="entry name" value="Band 7 domain"/>
    <property type="match status" value="1"/>
</dbReference>
<evidence type="ECO:0000256" key="6">
    <source>
        <dbReference type="RuleBase" id="RU364113"/>
    </source>
</evidence>
<reference evidence="9 10" key="1">
    <citation type="submission" date="2020-08" db="EMBL/GenBank/DDBJ databases">
        <title>Exploring microbial biodiversity for novel pathways involved in the catabolism of aromatic compounds derived from lignin.</title>
        <authorList>
            <person name="Elkins J."/>
        </authorList>
    </citation>
    <scope>NUCLEOTIDE SEQUENCE [LARGE SCALE GENOMIC DNA]</scope>
    <source>
        <strain evidence="9 10">B1D3A</strain>
    </source>
</reference>
<keyword evidence="3" id="KW-0812">Transmembrane</keyword>
<keyword evidence="9" id="KW-0378">Hydrolase</keyword>
<feature type="region of interest" description="Disordered" evidence="7">
    <location>
        <begin position="344"/>
        <end position="369"/>
    </location>
</feature>
<protein>
    <recommendedName>
        <fullName evidence="6">Protein HflK</fullName>
    </recommendedName>
</protein>
<dbReference type="GO" id="GO:0008233">
    <property type="term" value="F:peptidase activity"/>
    <property type="evidence" value="ECO:0007669"/>
    <property type="project" value="UniProtKB-KW"/>
</dbReference>
<feature type="compositionally biased region" description="Polar residues" evidence="7">
    <location>
        <begin position="1"/>
        <end position="14"/>
    </location>
</feature>
<keyword evidence="4" id="KW-1133">Transmembrane helix</keyword>
<dbReference type="RefSeq" id="WP_184156671.1">
    <property type="nucleotide sequence ID" value="NZ_JACHKA010000001.1"/>
</dbReference>
<name>A0ABR6NKZ2_9SPHN</name>
<evidence type="ECO:0000259" key="8">
    <source>
        <dbReference type="SMART" id="SM00244"/>
    </source>
</evidence>
<keyword evidence="5" id="KW-0472">Membrane</keyword>
<feature type="domain" description="Band 7" evidence="8">
    <location>
        <begin position="100"/>
        <end position="268"/>
    </location>
</feature>
<sequence>MDTDMTQRPGQPSAMSEGGPWGSRDEEPSTGRGGDGPRNPWTPPPRGEPGGRGTRGPSAIDELLRRARDSFGGGLPPRAGGRAIWPYLLGGVALIWIATTSVHRIGPQERGIVSMLGSYSRTLGPGINWTLPAPLESVAVIDVEEIRTIDLGSAGEESEKLVLTGDQNIINLGYSVRWNIRDPQQYAFQIADPDATIAAVAESAMRAVVANVSLTDALGAGRNAIESQVQERMQGILDTYGAGVRIQGVAIKQADPPDAVNDAFKEVSAAQQAAETYLNQARAYSQQLAAQSQGEAAAFDKVYEEYRLAPDVTRRRMYYETMEKVLSGVNKTIIEANGVTPYLPLPAIRPRTPTASVEASPQPQQGGGQ</sequence>
<dbReference type="InterPro" id="IPR036013">
    <property type="entry name" value="Band_7/SPFH_dom_sf"/>
</dbReference>
<dbReference type="PANTHER" id="PTHR43327:SF2">
    <property type="entry name" value="MODULATOR OF FTSH PROTEASE HFLK"/>
    <property type="match status" value="1"/>
</dbReference>
<keyword evidence="9" id="KW-0645">Protease</keyword>
<comment type="caution">
    <text evidence="9">The sequence shown here is derived from an EMBL/GenBank/DDBJ whole genome shotgun (WGS) entry which is preliminary data.</text>
</comment>
<comment type="similarity">
    <text evidence="2 6">Belongs to the band 7/mec-2 family. HflK subfamily.</text>
</comment>
<evidence type="ECO:0000256" key="4">
    <source>
        <dbReference type="ARBA" id="ARBA00022989"/>
    </source>
</evidence>